<name>A0ABQ0A2J9_9GAMM</name>
<proteinExistence type="predicted"/>
<dbReference type="SUPFAM" id="SSF110849">
    <property type="entry name" value="ParB/Sulfiredoxin"/>
    <property type="match status" value="1"/>
</dbReference>
<accession>A0ABQ0A2J9</accession>
<dbReference type="Proteomes" id="UP001481413">
    <property type="component" value="Unassembled WGS sequence"/>
</dbReference>
<protein>
    <recommendedName>
        <fullName evidence="3">ParB/Sulfiredoxin domain-containing protein</fullName>
    </recommendedName>
</protein>
<reference evidence="1 2" key="1">
    <citation type="submission" date="2024-04" db="EMBL/GenBank/DDBJ databases">
        <title>Draft genome sequence of Thalassolituus maritimus NBRC 116585.</title>
        <authorList>
            <person name="Miyakawa T."/>
            <person name="Kusuya Y."/>
            <person name="Miura T."/>
        </authorList>
    </citation>
    <scope>NUCLEOTIDE SEQUENCE [LARGE SCALE GENOMIC DNA]</scope>
    <source>
        <strain evidence="1 2">5NW40-0001</strain>
    </source>
</reference>
<dbReference type="EMBL" id="BAABWH010000009">
    <property type="protein sequence ID" value="GAA6146621.1"/>
    <property type="molecule type" value="Genomic_DNA"/>
</dbReference>
<evidence type="ECO:0000313" key="2">
    <source>
        <dbReference type="Proteomes" id="UP001481413"/>
    </source>
</evidence>
<evidence type="ECO:0000313" key="1">
    <source>
        <dbReference type="EMBL" id="GAA6146621.1"/>
    </source>
</evidence>
<keyword evidence="2" id="KW-1185">Reference proteome</keyword>
<gene>
    <name evidence="1" type="ORF">NBRC116585_27390</name>
</gene>
<evidence type="ECO:0008006" key="3">
    <source>
        <dbReference type="Google" id="ProtNLM"/>
    </source>
</evidence>
<comment type="caution">
    <text evidence="1">The sequence shown here is derived from an EMBL/GenBank/DDBJ whole genome shotgun (WGS) entry which is preliminary data.</text>
</comment>
<dbReference type="InterPro" id="IPR036086">
    <property type="entry name" value="ParB/Sulfiredoxin_sf"/>
</dbReference>
<sequence length="210" mass="23813">MVTYETLGESAAFDQLREYYSTVSYQTVADMWGSSDVSYGRIPAMGVVMPWFRESFDSKLRRICVNPEATVPLSREAADYGLKPPEEFGWQFFGPVSEGVLKLEWSRLLSVYLSIRDNGYAPSKHGHMHGYVLASESNRKVVVMGGKHRYSALVALGVKTVPILLKTKACDLYVYEHQLNQWPQVVNGTYSYETASEIFKRQMSGVHEDF</sequence>
<organism evidence="1 2">
    <name type="scientific">Thalassolituus maritimus</name>
    <dbReference type="NCBI Taxonomy" id="484498"/>
    <lineage>
        <taxon>Bacteria</taxon>
        <taxon>Pseudomonadati</taxon>
        <taxon>Pseudomonadota</taxon>
        <taxon>Gammaproteobacteria</taxon>
        <taxon>Oceanospirillales</taxon>
        <taxon>Oceanospirillaceae</taxon>
        <taxon>Thalassolituus</taxon>
    </lineage>
</organism>